<dbReference type="Proteomes" id="UP000318478">
    <property type="component" value="Unassembled WGS sequence"/>
</dbReference>
<dbReference type="OrthoDB" id="9800053at2"/>
<evidence type="ECO:0000256" key="1">
    <source>
        <dbReference type="SAM" id="Phobius"/>
    </source>
</evidence>
<accession>A0A5C5YSS8</accession>
<reference evidence="2 3" key="1">
    <citation type="submission" date="2019-02" db="EMBL/GenBank/DDBJ databases">
        <title>Deep-cultivation of Planctomycetes and their phenomic and genomic characterization uncovers novel biology.</title>
        <authorList>
            <person name="Wiegand S."/>
            <person name="Jogler M."/>
            <person name="Boedeker C."/>
            <person name="Pinto D."/>
            <person name="Vollmers J."/>
            <person name="Rivas-Marin E."/>
            <person name="Kohn T."/>
            <person name="Peeters S.H."/>
            <person name="Heuer A."/>
            <person name="Rast P."/>
            <person name="Oberbeckmann S."/>
            <person name="Bunk B."/>
            <person name="Jeske O."/>
            <person name="Meyerdierks A."/>
            <person name="Storesund J.E."/>
            <person name="Kallscheuer N."/>
            <person name="Luecker S."/>
            <person name="Lage O.M."/>
            <person name="Pohl T."/>
            <person name="Merkel B.J."/>
            <person name="Hornburger P."/>
            <person name="Mueller R.-W."/>
            <person name="Bruemmer F."/>
            <person name="Labrenz M."/>
            <person name="Spormann A.M."/>
            <person name="Op Den Camp H."/>
            <person name="Overmann J."/>
            <person name="Amann R."/>
            <person name="Jetten M.S.M."/>
            <person name="Mascher T."/>
            <person name="Medema M.H."/>
            <person name="Devos D.P."/>
            <person name="Kaster A.-K."/>
            <person name="Ovreas L."/>
            <person name="Rohde M."/>
            <person name="Galperin M.Y."/>
            <person name="Jogler C."/>
        </authorList>
    </citation>
    <scope>NUCLEOTIDE SEQUENCE [LARGE SCALE GENOMIC DNA]</scope>
    <source>
        <strain evidence="2 3">Pla123a</strain>
    </source>
</reference>
<dbReference type="RefSeq" id="WP_146586010.1">
    <property type="nucleotide sequence ID" value="NZ_SJPO01000003.1"/>
</dbReference>
<dbReference type="EMBL" id="SJPO01000003">
    <property type="protein sequence ID" value="TWT78009.1"/>
    <property type="molecule type" value="Genomic_DNA"/>
</dbReference>
<evidence type="ECO:0000313" key="3">
    <source>
        <dbReference type="Proteomes" id="UP000318478"/>
    </source>
</evidence>
<comment type="caution">
    <text evidence="2">The sequence shown here is derived from an EMBL/GenBank/DDBJ whole genome shotgun (WGS) entry which is preliminary data.</text>
</comment>
<evidence type="ECO:0000313" key="2">
    <source>
        <dbReference type="EMBL" id="TWT78009.1"/>
    </source>
</evidence>
<feature type="transmembrane region" description="Helical" evidence="1">
    <location>
        <begin position="30"/>
        <end position="50"/>
    </location>
</feature>
<dbReference type="AlphaFoldDB" id="A0A5C5YSS8"/>
<feature type="transmembrane region" description="Helical" evidence="1">
    <location>
        <begin position="139"/>
        <end position="161"/>
    </location>
</feature>
<keyword evidence="1" id="KW-0812">Transmembrane</keyword>
<feature type="transmembrane region" description="Helical" evidence="1">
    <location>
        <begin position="86"/>
        <end position="112"/>
    </location>
</feature>
<gene>
    <name evidence="2" type="ORF">Pla123a_18090</name>
</gene>
<keyword evidence="3" id="KW-1185">Reference proteome</keyword>
<name>A0A5C5YSS8_9BACT</name>
<sequence>MTTEAENPYASPKAGDAAPPCCPMPSSVKLAIGCLLLFGAVVAANLLRWLTEYGDSAAFLGFHLVPLLLIAGVVEGMRRRNPVAGAAAFGFSAIVAAMFSVLVAGAVAIFVAERWWGIGVHDTEFNGVPVPTNTALPSYWVATVVLAALATLLGTACVGLMTRSARRFFQHQLPTDQPADPV</sequence>
<protein>
    <recommendedName>
        <fullName evidence="4">Transmembrane protein</fullName>
    </recommendedName>
</protein>
<organism evidence="2 3">
    <name type="scientific">Posidoniimonas polymericola</name>
    <dbReference type="NCBI Taxonomy" id="2528002"/>
    <lineage>
        <taxon>Bacteria</taxon>
        <taxon>Pseudomonadati</taxon>
        <taxon>Planctomycetota</taxon>
        <taxon>Planctomycetia</taxon>
        <taxon>Pirellulales</taxon>
        <taxon>Lacipirellulaceae</taxon>
        <taxon>Posidoniimonas</taxon>
    </lineage>
</organism>
<feature type="transmembrane region" description="Helical" evidence="1">
    <location>
        <begin position="56"/>
        <end position="74"/>
    </location>
</feature>
<evidence type="ECO:0008006" key="4">
    <source>
        <dbReference type="Google" id="ProtNLM"/>
    </source>
</evidence>
<keyword evidence="1" id="KW-0472">Membrane</keyword>
<proteinExistence type="predicted"/>
<keyword evidence="1" id="KW-1133">Transmembrane helix</keyword>